<feature type="domain" description="SnoaL-like" evidence="1">
    <location>
        <begin position="10"/>
        <end position="113"/>
    </location>
</feature>
<sequence>MTPQDQLETVKRHYALQAAGDHDAAEQFLTDDFVIEIPSYMPFAGVYRGRGAFRELIPIVVASAGVKDLRFVATTVGDDYAVQIVEFVLDGHDGPPTQVAEVIRFRGGQICEIRPFYFDATPFIDAAVRRANHEHGHS</sequence>
<dbReference type="InterPro" id="IPR037401">
    <property type="entry name" value="SnoaL-like"/>
</dbReference>
<evidence type="ECO:0000259" key="1">
    <source>
        <dbReference type="Pfam" id="PF12680"/>
    </source>
</evidence>
<dbReference type="Gene3D" id="3.10.450.50">
    <property type="match status" value="1"/>
</dbReference>
<gene>
    <name evidence="2" type="ORF">GCM10011609_34810</name>
</gene>
<dbReference type="RefSeq" id="WP_189155768.1">
    <property type="nucleotide sequence ID" value="NZ_BMNC01000004.1"/>
</dbReference>
<proteinExistence type="predicted"/>
<evidence type="ECO:0000313" key="3">
    <source>
        <dbReference type="Proteomes" id="UP000597656"/>
    </source>
</evidence>
<dbReference type="SUPFAM" id="SSF54427">
    <property type="entry name" value="NTF2-like"/>
    <property type="match status" value="1"/>
</dbReference>
<dbReference type="EMBL" id="BMNC01000004">
    <property type="protein sequence ID" value="GGM94373.1"/>
    <property type="molecule type" value="Genomic_DNA"/>
</dbReference>
<keyword evidence="3" id="KW-1185">Reference proteome</keyword>
<accession>A0ABQ2HXB7</accession>
<dbReference type="Pfam" id="PF12680">
    <property type="entry name" value="SnoaL_2"/>
    <property type="match status" value="1"/>
</dbReference>
<name>A0ABQ2HXB7_9PSEU</name>
<organism evidence="2 3">
    <name type="scientific">Lentzea pudingi</name>
    <dbReference type="NCBI Taxonomy" id="1789439"/>
    <lineage>
        <taxon>Bacteria</taxon>
        <taxon>Bacillati</taxon>
        <taxon>Actinomycetota</taxon>
        <taxon>Actinomycetes</taxon>
        <taxon>Pseudonocardiales</taxon>
        <taxon>Pseudonocardiaceae</taxon>
        <taxon>Lentzea</taxon>
    </lineage>
</organism>
<dbReference type="Proteomes" id="UP000597656">
    <property type="component" value="Unassembled WGS sequence"/>
</dbReference>
<evidence type="ECO:0000313" key="2">
    <source>
        <dbReference type="EMBL" id="GGM94373.1"/>
    </source>
</evidence>
<comment type="caution">
    <text evidence="2">The sequence shown here is derived from an EMBL/GenBank/DDBJ whole genome shotgun (WGS) entry which is preliminary data.</text>
</comment>
<dbReference type="InterPro" id="IPR032710">
    <property type="entry name" value="NTF2-like_dom_sf"/>
</dbReference>
<reference evidence="3" key="1">
    <citation type="journal article" date="2019" name="Int. J. Syst. Evol. Microbiol.">
        <title>The Global Catalogue of Microorganisms (GCM) 10K type strain sequencing project: providing services to taxonomists for standard genome sequencing and annotation.</title>
        <authorList>
            <consortium name="The Broad Institute Genomics Platform"/>
            <consortium name="The Broad Institute Genome Sequencing Center for Infectious Disease"/>
            <person name="Wu L."/>
            <person name="Ma J."/>
        </authorList>
    </citation>
    <scope>NUCLEOTIDE SEQUENCE [LARGE SCALE GENOMIC DNA]</scope>
    <source>
        <strain evidence="3">CGMCC 4.7319</strain>
    </source>
</reference>
<protein>
    <recommendedName>
        <fullName evidence="1">SnoaL-like domain-containing protein</fullName>
    </recommendedName>
</protein>